<organism evidence="2 3">
    <name type="scientific">Steinernema carpocapsae</name>
    <name type="common">Entomopathogenic nematode</name>
    <dbReference type="NCBI Taxonomy" id="34508"/>
    <lineage>
        <taxon>Eukaryota</taxon>
        <taxon>Metazoa</taxon>
        <taxon>Ecdysozoa</taxon>
        <taxon>Nematoda</taxon>
        <taxon>Chromadorea</taxon>
        <taxon>Rhabditida</taxon>
        <taxon>Tylenchina</taxon>
        <taxon>Panagrolaimomorpha</taxon>
        <taxon>Strongyloidoidea</taxon>
        <taxon>Steinernematidae</taxon>
        <taxon>Steinernema</taxon>
    </lineage>
</organism>
<keyword evidence="1" id="KW-0732">Signal</keyword>
<gene>
    <name evidence="2" type="ORF">L596_010734</name>
</gene>
<protein>
    <recommendedName>
        <fullName evidence="4">SCP domain-containing protein</fullName>
    </recommendedName>
</protein>
<dbReference type="EMBL" id="AZBU02000002">
    <property type="protein sequence ID" value="TKR96759.1"/>
    <property type="molecule type" value="Genomic_DNA"/>
</dbReference>
<name>A0A4U5PJC7_STECR</name>
<evidence type="ECO:0008006" key="4">
    <source>
        <dbReference type="Google" id="ProtNLM"/>
    </source>
</evidence>
<dbReference type="Proteomes" id="UP000298663">
    <property type="component" value="Unassembled WGS sequence"/>
</dbReference>
<reference evidence="2 3" key="1">
    <citation type="journal article" date="2015" name="Genome Biol.">
        <title>Comparative genomics of Steinernema reveals deeply conserved gene regulatory networks.</title>
        <authorList>
            <person name="Dillman A.R."/>
            <person name="Macchietto M."/>
            <person name="Porter C.F."/>
            <person name="Rogers A."/>
            <person name="Williams B."/>
            <person name="Antoshechkin I."/>
            <person name="Lee M.M."/>
            <person name="Goodwin Z."/>
            <person name="Lu X."/>
            <person name="Lewis E.E."/>
            <person name="Goodrich-Blair H."/>
            <person name="Stock S.P."/>
            <person name="Adams B.J."/>
            <person name="Sternberg P.W."/>
            <person name="Mortazavi A."/>
        </authorList>
    </citation>
    <scope>NUCLEOTIDE SEQUENCE [LARGE SCALE GENOMIC DNA]</scope>
    <source>
        <strain evidence="2 3">ALL</strain>
    </source>
</reference>
<accession>A0A4U5PJC7</accession>
<feature type="chain" id="PRO_5020897408" description="SCP domain-containing protein" evidence="1">
    <location>
        <begin position="23"/>
        <end position="256"/>
    </location>
</feature>
<evidence type="ECO:0000313" key="3">
    <source>
        <dbReference type="Proteomes" id="UP000298663"/>
    </source>
</evidence>
<comment type="caution">
    <text evidence="2">The sequence shown here is derived from an EMBL/GenBank/DDBJ whole genome shotgun (WGS) entry which is preliminary data.</text>
</comment>
<evidence type="ECO:0000256" key="1">
    <source>
        <dbReference type="SAM" id="SignalP"/>
    </source>
</evidence>
<evidence type="ECO:0000313" key="2">
    <source>
        <dbReference type="EMBL" id="TKR96759.1"/>
    </source>
</evidence>
<feature type="signal peptide" evidence="1">
    <location>
        <begin position="1"/>
        <end position="22"/>
    </location>
</feature>
<keyword evidence="3" id="KW-1185">Reference proteome</keyword>
<dbReference type="AlphaFoldDB" id="A0A4U5PJC7"/>
<reference evidence="2 3" key="2">
    <citation type="journal article" date="2019" name="G3 (Bethesda)">
        <title>Hybrid Assembly of the Genome of the Entomopathogenic Nematode Steinernema carpocapsae Identifies the X-Chromosome.</title>
        <authorList>
            <person name="Serra L."/>
            <person name="Macchietto M."/>
            <person name="Macias-Munoz A."/>
            <person name="McGill C.J."/>
            <person name="Rodriguez I.M."/>
            <person name="Rodriguez B."/>
            <person name="Murad R."/>
            <person name="Mortazavi A."/>
        </authorList>
    </citation>
    <scope>NUCLEOTIDE SEQUENCE [LARGE SCALE GENOMIC DNA]</scope>
    <source>
        <strain evidence="2 3">ALL</strain>
    </source>
</reference>
<sequence>MAIRWDWLILIIILDLHGKALSETTADTPCNMLQFQHNFLHVVTCHGYIRFPMRGHSVASMNAAIDRILEGSRDVNADSSCCQIKMFYHNATSIMFMQYLTSRITGDVAFWLENVKDKGCRFNPFPVKSQWTVLGTSYTRKKFQRLSNEERIKTKAICEPRTWVYSPELQSFTNLYGHFVNAKNQSHYGEQTDKCYPRDYVNNLDPVACNGDHCYYSGITGPSADFVSVIQIYGGHRIISEMTSSGTMARFQKMDT</sequence>
<proteinExistence type="predicted"/>